<feature type="transmembrane region" description="Helical" evidence="9">
    <location>
        <begin position="258"/>
        <end position="280"/>
    </location>
</feature>
<dbReference type="AlphaFoldDB" id="A0A3B0QWC3"/>
<accession>A0A3B0QWC3</accession>
<dbReference type="InterPro" id="IPR001905">
    <property type="entry name" value="Ammonium_transpt"/>
</dbReference>
<keyword evidence="7 9" id="KW-0472">Membrane</keyword>
<dbReference type="Pfam" id="PF00909">
    <property type="entry name" value="Ammonium_transp"/>
    <property type="match status" value="1"/>
</dbReference>
<dbReference type="PANTHER" id="PTHR43029:SF10">
    <property type="entry name" value="AMMONIUM TRANSPORTER MEP2"/>
    <property type="match status" value="1"/>
</dbReference>
<dbReference type="Gene3D" id="1.10.3430.10">
    <property type="entry name" value="Ammonium transporter AmtB like domains"/>
    <property type="match status" value="1"/>
</dbReference>
<dbReference type="InterPro" id="IPR029020">
    <property type="entry name" value="Ammonium/urea_transptr"/>
</dbReference>
<evidence type="ECO:0000313" key="11">
    <source>
        <dbReference type="EMBL" id="VAV84632.1"/>
    </source>
</evidence>
<feature type="domain" description="Ammonium transporter AmtB-like" evidence="10">
    <location>
        <begin position="44"/>
        <end position="432"/>
    </location>
</feature>
<organism evidence="11">
    <name type="scientific">hydrothermal vent metagenome</name>
    <dbReference type="NCBI Taxonomy" id="652676"/>
    <lineage>
        <taxon>unclassified sequences</taxon>
        <taxon>metagenomes</taxon>
        <taxon>ecological metagenomes</taxon>
    </lineage>
</organism>
<feature type="transmembrane region" description="Helical" evidence="9">
    <location>
        <begin position="227"/>
        <end position="246"/>
    </location>
</feature>
<dbReference type="EMBL" id="UOEA01000069">
    <property type="protein sequence ID" value="VAV84632.1"/>
    <property type="molecule type" value="Genomic_DNA"/>
</dbReference>
<gene>
    <name evidence="11" type="ORF">MNBD_DELTA01-1840</name>
</gene>
<dbReference type="GO" id="GO:0005886">
    <property type="term" value="C:plasma membrane"/>
    <property type="evidence" value="ECO:0007669"/>
    <property type="project" value="UniProtKB-SubCell"/>
</dbReference>
<name>A0A3B0QWC3_9ZZZZ</name>
<dbReference type="GO" id="GO:0008519">
    <property type="term" value="F:ammonium channel activity"/>
    <property type="evidence" value="ECO:0007669"/>
    <property type="project" value="InterPro"/>
</dbReference>
<evidence type="ECO:0000256" key="2">
    <source>
        <dbReference type="ARBA" id="ARBA00005887"/>
    </source>
</evidence>
<feature type="transmembrane region" description="Helical" evidence="9">
    <location>
        <begin position="380"/>
        <end position="402"/>
    </location>
</feature>
<evidence type="ECO:0000259" key="10">
    <source>
        <dbReference type="Pfam" id="PF00909"/>
    </source>
</evidence>
<dbReference type="SUPFAM" id="SSF111352">
    <property type="entry name" value="Ammonium transporter"/>
    <property type="match status" value="1"/>
</dbReference>
<dbReference type="PROSITE" id="PS01219">
    <property type="entry name" value="AMMONIUM_TRANSP"/>
    <property type="match status" value="1"/>
</dbReference>
<feature type="transmembrane region" description="Helical" evidence="9">
    <location>
        <begin position="130"/>
        <end position="152"/>
    </location>
</feature>
<evidence type="ECO:0000256" key="3">
    <source>
        <dbReference type="ARBA" id="ARBA00022448"/>
    </source>
</evidence>
<dbReference type="PANTHER" id="PTHR43029">
    <property type="entry name" value="AMMONIUM TRANSPORTER MEP2"/>
    <property type="match status" value="1"/>
</dbReference>
<proteinExistence type="inferred from homology"/>
<dbReference type="FunFam" id="1.10.3430.10:FF:000007">
    <property type="entry name" value="Ammonium transporter"/>
    <property type="match status" value="1"/>
</dbReference>
<comment type="similarity">
    <text evidence="2">Belongs to the ammonia transporter channel (TC 1.A.11.2) family.</text>
</comment>
<reference evidence="11" key="1">
    <citation type="submission" date="2018-06" db="EMBL/GenBank/DDBJ databases">
        <authorList>
            <person name="Zhirakovskaya E."/>
        </authorList>
    </citation>
    <scope>NUCLEOTIDE SEQUENCE</scope>
</reference>
<evidence type="ECO:0000256" key="9">
    <source>
        <dbReference type="SAM" id="Phobius"/>
    </source>
</evidence>
<evidence type="ECO:0000256" key="1">
    <source>
        <dbReference type="ARBA" id="ARBA00004651"/>
    </source>
</evidence>
<feature type="transmembrane region" description="Helical" evidence="9">
    <location>
        <begin position="159"/>
        <end position="181"/>
    </location>
</feature>
<dbReference type="InterPro" id="IPR024041">
    <property type="entry name" value="NH4_transpt_AmtB-like_dom"/>
</dbReference>
<feature type="transmembrane region" description="Helical" evidence="9">
    <location>
        <begin position="346"/>
        <end position="368"/>
    </location>
</feature>
<dbReference type="InterPro" id="IPR018047">
    <property type="entry name" value="Ammonium_transpt_CS"/>
</dbReference>
<comment type="subcellular location">
    <subcellularLocation>
        <location evidence="1">Cell membrane</location>
        <topology evidence="1">Multi-pass membrane protein</topology>
    </subcellularLocation>
</comment>
<feature type="transmembrane region" description="Helical" evidence="9">
    <location>
        <begin position="48"/>
        <end position="68"/>
    </location>
</feature>
<feature type="transmembrane region" description="Helical" evidence="9">
    <location>
        <begin position="314"/>
        <end position="334"/>
    </location>
</feature>
<keyword evidence="6 9" id="KW-1133">Transmembrane helix</keyword>
<feature type="transmembrane region" description="Helical" evidence="9">
    <location>
        <begin position="193"/>
        <end position="215"/>
    </location>
</feature>
<evidence type="ECO:0000256" key="8">
    <source>
        <dbReference type="ARBA" id="ARBA00023177"/>
    </source>
</evidence>
<keyword evidence="5 9" id="KW-0812">Transmembrane</keyword>
<evidence type="ECO:0000256" key="4">
    <source>
        <dbReference type="ARBA" id="ARBA00022475"/>
    </source>
</evidence>
<keyword evidence="8" id="KW-0924">Ammonia transport</keyword>
<evidence type="ECO:0000256" key="5">
    <source>
        <dbReference type="ARBA" id="ARBA00022692"/>
    </source>
</evidence>
<keyword evidence="4" id="KW-1003">Cell membrane</keyword>
<protein>
    <submittedName>
        <fullName evidence="11">Ammonium transporter</fullName>
    </submittedName>
</protein>
<dbReference type="NCBIfam" id="TIGR00836">
    <property type="entry name" value="amt"/>
    <property type="match status" value="1"/>
</dbReference>
<evidence type="ECO:0000256" key="6">
    <source>
        <dbReference type="ARBA" id="ARBA00022989"/>
    </source>
</evidence>
<sequence>MKKTTSMSGSLRLRIVFIAGVLLLLGPGAAFAAEESAINAGDTAWVMISTALVMLMTPGLAFFYSGMVRKRNFLSTMMQSFLMLCLISLQWVLVGYTLAFGPDIGGVIGGLDFFGLLGVGMEAKGTIPHIIFMLFQGMFAVITVALITGAFAERIKFSAFVIFALVWTTLVYDPLCHWVWGGGWLGGDGALDFAGGTVVHISAGVSALVFAIVIGKRRGYPQESMPPHNLGWTLLGTGLLWFGWFGFNAGSALAADGIAALAFVTTNTAAAAGGVAWVLIEWIRTGKPTALGAASGAVAGLVAITPGAGFVEPMWAIVIGLGGGVFCYLGVSWLKPKLGYDDTLDVFGIHGIGGIWGAIATGLFATVGAKGAFFGNPEQVLIQLKGVVATAILAGVVTYVTIKILSVTIGIRVSKEDEAMGLDLSQHGESGYN</sequence>
<feature type="transmembrane region" description="Helical" evidence="9">
    <location>
        <begin position="289"/>
        <end position="308"/>
    </location>
</feature>
<evidence type="ECO:0000256" key="7">
    <source>
        <dbReference type="ARBA" id="ARBA00023136"/>
    </source>
</evidence>
<keyword evidence="3" id="KW-0813">Transport</keyword>
<feature type="transmembrane region" description="Helical" evidence="9">
    <location>
        <begin position="80"/>
        <end position="99"/>
    </location>
</feature>